<name>A0A1M6T3V8_9BURK</name>
<dbReference type="Gene3D" id="3.40.50.1010">
    <property type="entry name" value="5'-nuclease"/>
    <property type="match status" value="1"/>
</dbReference>
<dbReference type="InterPro" id="IPR029060">
    <property type="entry name" value="PIN-like_dom_sf"/>
</dbReference>
<evidence type="ECO:0000259" key="1">
    <source>
        <dbReference type="Pfam" id="PF01850"/>
    </source>
</evidence>
<gene>
    <name evidence="2" type="ORF">SAMN05192548_102549</name>
</gene>
<dbReference type="InterPro" id="IPR002716">
    <property type="entry name" value="PIN_dom"/>
</dbReference>
<protein>
    <submittedName>
        <fullName evidence="2">PIN domain nuclease, a component of toxin-antitoxin system (PIN domain)</fullName>
    </submittedName>
</protein>
<dbReference type="CDD" id="cd09872">
    <property type="entry name" value="PIN_Sll0205-like"/>
    <property type="match status" value="1"/>
</dbReference>
<sequence>MIMLDTQALVAWITGQGTLSTAAREKIEREREAGETAISVISVLELGRYIDDGRLQLSIDKRRWLMALTSIEGLHVMPVDMAVTLRAAVFPSELASNERLIAATAIMLGCELVTPDARLRKLVYVETIW</sequence>
<dbReference type="AlphaFoldDB" id="A0A1M6T3V8"/>
<dbReference type="OrthoDB" id="9798990at2"/>
<feature type="domain" description="PIN" evidence="1">
    <location>
        <begin position="2"/>
        <end position="122"/>
    </location>
</feature>
<dbReference type="EMBL" id="FRAB01000025">
    <property type="protein sequence ID" value="SHK51594.1"/>
    <property type="molecule type" value="Genomic_DNA"/>
</dbReference>
<organism evidence="2 3">
    <name type="scientific">Paraburkholderia terricola</name>
    <dbReference type="NCBI Taxonomy" id="169427"/>
    <lineage>
        <taxon>Bacteria</taxon>
        <taxon>Pseudomonadati</taxon>
        <taxon>Pseudomonadota</taxon>
        <taxon>Betaproteobacteria</taxon>
        <taxon>Burkholderiales</taxon>
        <taxon>Burkholderiaceae</taxon>
        <taxon>Paraburkholderia</taxon>
    </lineage>
</organism>
<dbReference type="Proteomes" id="UP000184395">
    <property type="component" value="Unassembled WGS sequence"/>
</dbReference>
<dbReference type="PANTHER" id="PTHR36173:SF1">
    <property type="entry name" value="RIBONUCLEASE VAPC22"/>
    <property type="match status" value="1"/>
</dbReference>
<dbReference type="InterPro" id="IPR052919">
    <property type="entry name" value="TA_system_RNase"/>
</dbReference>
<reference evidence="2 3" key="1">
    <citation type="submission" date="2016-11" db="EMBL/GenBank/DDBJ databases">
        <authorList>
            <person name="Jaros S."/>
            <person name="Januszkiewicz K."/>
            <person name="Wedrychowicz H."/>
        </authorList>
    </citation>
    <scope>NUCLEOTIDE SEQUENCE [LARGE SCALE GENOMIC DNA]</scope>
    <source>
        <strain evidence="2 3">LMG 20594</strain>
    </source>
</reference>
<accession>A0A1M6T3V8</accession>
<dbReference type="STRING" id="169427.SAMN05192548_102549"/>
<dbReference type="PANTHER" id="PTHR36173">
    <property type="entry name" value="RIBONUCLEASE VAPC16-RELATED"/>
    <property type="match status" value="1"/>
</dbReference>
<dbReference type="InterPro" id="IPR041705">
    <property type="entry name" value="PIN_Sll0205"/>
</dbReference>
<evidence type="ECO:0000313" key="3">
    <source>
        <dbReference type="Proteomes" id="UP000184395"/>
    </source>
</evidence>
<evidence type="ECO:0000313" key="2">
    <source>
        <dbReference type="EMBL" id="SHK51594.1"/>
    </source>
</evidence>
<proteinExistence type="predicted"/>
<dbReference type="Pfam" id="PF01850">
    <property type="entry name" value="PIN"/>
    <property type="match status" value="1"/>
</dbReference>
<dbReference type="SUPFAM" id="SSF88723">
    <property type="entry name" value="PIN domain-like"/>
    <property type="match status" value="1"/>
</dbReference>